<reference evidence="2 3" key="1">
    <citation type="submission" date="2018-11" db="EMBL/GenBank/DDBJ databases">
        <authorList>
            <consortium name="Pathogen Informatics"/>
        </authorList>
    </citation>
    <scope>NUCLEOTIDE SEQUENCE [LARGE SCALE GENOMIC DNA]</scope>
    <source>
        <strain evidence="2 3">NCTC11458</strain>
    </source>
</reference>
<protein>
    <submittedName>
        <fullName evidence="2">Trigger factor</fullName>
        <ecNumber evidence="2">5.2.1.8</ecNumber>
    </submittedName>
</protein>
<sequence>MNINREQVDALNAVIKIAIEKNDYADKVEKVLNDYRKTASIPGFRKGHVPAGMIKRQYGKAVKFDEINRVLQDSLYKYIGDEKLNILGNPLPKEKKDIDLEADDFTFEFEIGLAPAIEVNLQPKKGIVRYEITVTDDQIDKQVERIQKQFGKLVAKGEVIDDDSLEVTGTFFNEEKGIDSQATFTLEELSNAVRKEFVGKKIGDQFQLQTKGLFKDAHSLMHYLKVSHDEAHHLDVEVTFTLEEVNEREKATLNQELFNKLFPDGSVTTEEQLRNKIREGAQQQYNEQADQHFLNTVTDYLVDNTQFDLPVAFLKKWLRTAGEKELTEEEAEKEYEHSEKGLRYQFIEGKVMEDNNLHPKFEELKDFARTYIKAQLSQYGMPTDDDSYVDGIVDRVLQNREEVQRIQQQLVFKKLIEFYKENVNTDVKKVTFDEFVKLAFPE</sequence>
<proteinExistence type="predicted"/>
<organism evidence="2 3">
    <name type="scientific">Capnocytophaga ochracea</name>
    <dbReference type="NCBI Taxonomy" id="1018"/>
    <lineage>
        <taxon>Bacteria</taxon>
        <taxon>Pseudomonadati</taxon>
        <taxon>Bacteroidota</taxon>
        <taxon>Flavobacteriia</taxon>
        <taxon>Flavobacteriales</taxon>
        <taxon>Flavobacteriaceae</taxon>
        <taxon>Capnocytophaga</taxon>
    </lineage>
</organism>
<dbReference type="AlphaFoldDB" id="A0A7Z8YB83"/>
<name>A0A7Z8YB83_CAPOC</name>
<dbReference type="NCBIfam" id="TIGR00115">
    <property type="entry name" value="tig"/>
    <property type="match status" value="1"/>
</dbReference>
<dbReference type="GO" id="GO:0043022">
    <property type="term" value="F:ribosome binding"/>
    <property type="evidence" value="ECO:0007669"/>
    <property type="project" value="TreeGrafter"/>
</dbReference>
<keyword evidence="2" id="KW-0413">Isomerase</keyword>
<dbReference type="GO" id="GO:0051083">
    <property type="term" value="P:'de novo' cotranslational protein folding"/>
    <property type="evidence" value="ECO:0007669"/>
    <property type="project" value="TreeGrafter"/>
</dbReference>
<dbReference type="InterPro" id="IPR037041">
    <property type="entry name" value="Trigger_fac_C_sf"/>
</dbReference>
<evidence type="ECO:0000313" key="3">
    <source>
        <dbReference type="Proteomes" id="UP000276733"/>
    </source>
</evidence>
<dbReference type="Pfam" id="PF05697">
    <property type="entry name" value="Trigger_N"/>
    <property type="match status" value="1"/>
</dbReference>
<dbReference type="Proteomes" id="UP000276733">
    <property type="component" value="Unassembled WGS sequence"/>
</dbReference>
<dbReference type="GO" id="GO:0015031">
    <property type="term" value="P:protein transport"/>
    <property type="evidence" value="ECO:0007669"/>
    <property type="project" value="InterPro"/>
</dbReference>
<dbReference type="EC" id="5.2.1.8" evidence="2"/>
<dbReference type="GO" id="GO:0044183">
    <property type="term" value="F:protein folding chaperone"/>
    <property type="evidence" value="ECO:0007669"/>
    <property type="project" value="TreeGrafter"/>
</dbReference>
<dbReference type="Gene3D" id="3.30.70.1050">
    <property type="entry name" value="Trigger factor ribosome-binding domain"/>
    <property type="match status" value="1"/>
</dbReference>
<dbReference type="SUPFAM" id="SSF109998">
    <property type="entry name" value="Triger factor/SurA peptide-binding domain-like"/>
    <property type="match status" value="1"/>
</dbReference>
<dbReference type="SUPFAM" id="SSF102735">
    <property type="entry name" value="Trigger factor ribosome-binding domain"/>
    <property type="match status" value="1"/>
</dbReference>
<gene>
    <name evidence="2" type="primary">tig</name>
    <name evidence="2" type="ORF">NCTC11458_00070</name>
</gene>
<dbReference type="InterPro" id="IPR027304">
    <property type="entry name" value="Trigger_fact/SurA_dom_sf"/>
</dbReference>
<dbReference type="InterPro" id="IPR008881">
    <property type="entry name" value="Trigger_fac_ribosome-bd_bac"/>
</dbReference>
<dbReference type="GO" id="GO:0003755">
    <property type="term" value="F:peptidyl-prolyl cis-trans isomerase activity"/>
    <property type="evidence" value="ECO:0007669"/>
    <property type="project" value="UniProtKB-EC"/>
</dbReference>
<accession>A0A7Z8YB83</accession>
<dbReference type="PANTHER" id="PTHR30560">
    <property type="entry name" value="TRIGGER FACTOR CHAPERONE AND PEPTIDYL-PROLYL CIS/TRANS ISOMERASE"/>
    <property type="match status" value="1"/>
</dbReference>
<feature type="domain" description="Trigger factor ribosome-binding bacterial" evidence="1">
    <location>
        <begin position="1"/>
        <end position="146"/>
    </location>
</feature>
<dbReference type="PIRSF" id="PIRSF003095">
    <property type="entry name" value="Trigger_factor"/>
    <property type="match status" value="1"/>
</dbReference>
<dbReference type="EMBL" id="UYIQ01000001">
    <property type="protein sequence ID" value="VDG80790.1"/>
    <property type="molecule type" value="Genomic_DNA"/>
</dbReference>
<comment type="caution">
    <text evidence="2">The sequence shown here is derived from an EMBL/GenBank/DDBJ whole genome shotgun (WGS) entry which is preliminary data.</text>
</comment>
<dbReference type="Gene3D" id="1.10.3120.10">
    <property type="entry name" value="Trigger factor, C-terminal domain"/>
    <property type="match status" value="1"/>
</dbReference>
<dbReference type="RefSeq" id="WP_181830757.1">
    <property type="nucleotide sequence ID" value="NZ_UYIQ01000001.1"/>
</dbReference>
<dbReference type="InterPro" id="IPR005215">
    <property type="entry name" value="Trig_fac"/>
</dbReference>
<evidence type="ECO:0000259" key="1">
    <source>
        <dbReference type="Pfam" id="PF05697"/>
    </source>
</evidence>
<evidence type="ECO:0000313" key="2">
    <source>
        <dbReference type="EMBL" id="VDG80790.1"/>
    </source>
</evidence>
<dbReference type="PANTHER" id="PTHR30560:SF3">
    <property type="entry name" value="TRIGGER FACTOR-LIKE PROTEIN TIG, CHLOROPLASTIC"/>
    <property type="match status" value="1"/>
</dbReference>
<dbReference type="GO" id="GO:0043335">
    <property type="term" value="P:protein unfolding"/>
    <property type="evidence" value="ECO:0007669"/>
    <property type="project" value="TreeGrafter"/>
</dbReference>
<dbReference type="InterPro" id="IPR036611">
    <property type="entry name" value="Trigger_fac_ribosome-bd_sf"/>
</dbReference>